<evidence type="ECO:0000313" key="1">
    <source>
        <dbReference type="EMBL" id="CBY14369.1"/>
    </source>
</evidence>
<evidence type="ECO:0000313" key="2">
    <source>
        <dbReference type="EMBL" id="CBY41973.1"/>
    </source>
</evidence>
<dbReference type="InParanoid" id="E4XXH5"/>
<name>E4XXH5_OIKDI</name>
<organism evidence="1">
    <name type="scientific">Oikopleura dioica</name>
    <name type="common">Tunicate</name>
    <dbReference type="NCBI Taxonomy" id="34765"/>
    <lineage>
        <taxon>Eukaryota</taxon>
        <taxon>Metazoa</taxon>
        <taxon>Chordata</taxon>
        <taxon>Tunicata</taxon>
        <taxon>Appendicularia</taxon>
        <taxon>Copelata</taxon>
        <taxon>Oikopleuridae</taxon>
        <taxon>Oikopleura</taxon>
    </lineage>
</organism>
<accession>E4XXH5</accession>
<evidence type="ECO:0000313" key="3">
    <source>
        <dbReference type="Proteomes" id="UP000001307"/>
    </source>
</evidence>
<dbReference type="Proteomes" id="UP000011014">
    <property type="component" value="Unassembled WGS sequence"/>
</dbReference>
<proteinExistence type="predicted"/>
<keyword evidence="3" id="KW-1185">Reference proteome</keyword>
<dbReference type="EMBL" id="FN656769">
    <property type="protein sequence ID" value="CBY41973.1"/>
    <property type="molecule type" value="Genomic_DNA"/>
</dbReference>
<gene>
    <name evidence="1" type="ORF">GSOID_T00007364001</name>
    <name evidence="2" type="ORF">GSOID_T00024072001</name>
</gene>
<reference evidence="1" key="1">
    <citation type="journal article" date="2010" name="Science">
        <title>Plasticity of animal genome architecture unmasked by rapid evolution of a pelagic tunicate.</title>
        <authorList>
            <person name="Denoeud F."/>
            <person name="Henriet S."/>
            <person name="Mungpakdee S."/>
            <person name="Aury J.M."/>
            <person name="Da Silva C."/>
            <person name="Brinkmann H."/>
            <person name="Mikhaleva J."/>
            <person name="Olsen L.C."/>
            <person name="Jubin C."/>
            <person name="Canestro C."/>
            <person name="Bouquet J.M."/>
            <person name="Danks G."/>
            <person name="Poulain J."/>
            <person name="Campsteijn C."/>
            <person name="Adamski M."/>
            <person name="Cross I."/>
            <person name="Yadetie F."/>
            <person name="Muffato M."/>
            <person name="Louis A."/>
            <person name="Butcher S."/>
            <person name="Tsagkogeorga G."/>
            <person name="Konrad A."/>
            <person name="Singh S."/>
            <person name="Jensen M.F."/>
            <person name="Cong E.H."/>
            <person name="Eikeseth-Otteraa H."/>
            <person name="Noel B."/>
            <person name="Anthouard V."/>
            <person name="Porcel B.M."/>
            <person name="Kachouri-Lafond R."/>
            <person name="Nishino A."/>
            <person name="Ugolini M."/>
            <person name="Chourrout P."/>
            <person name="Nishida H."/>
            <person name="Aasland R."/>
            <person name="Huzurbazar S."/>
            <person name="Westhof E."/>
            <person name="Delsuc F."/>
            <person name="Lehrach H."/>
            <person name="Reinhardt R."/>
            <person name="Weissenbach J."/>
            <person name="Roy S.W."/>
            <person name="Artiguenave F."/>
            <person name="Postlethwait J.H."/>
            <person name="Manak J.R."/>
            <person name="Thompson E.M."/>
            <person name="Jaillon O."/>
            <person name="Du Pasquier L."/>
            <person name="Boudinot P."/>
            <person name="Liberles D.A."/>
            <person name="Volff J.N."/>
            <person name="Philippe H."/>
            <person name="Lenhard B."/>
            <person name="Roest Crollius H."/>
            <person name="Wincker P."/>
            <person name="Chourrout D."/>
        </authorList>
    </citation>
    <scope>NUCLEOTIDE SEQUENCE [LARGE SCALE GENOMIC DNA]</scope>
</reference>
<dbReference type="AlphaFoldDB" id="E4XXH5"/>
<dbReference type="Proteomes" id="UP000001307">
    <property type="component" value="Unassembled WGS sequence"/>
</dbReference>
<dbReference type="OrthoDB" id="10450946at2759"/>
<sequence>MWLECLFITSAVVGKFFGSGDHFESDDEDLEKVREEQVFALFYEAWVPFKSLTSNFLSANKIVIFYLEKFEVVEIFC</sequence>
<protein>
    <submittedName>
        <fullName evidence="1">Uncharacterized protein</fullName>
    </submittedName>
</protein>
<dbReference type="EMBL" id="FN653279">
    <property type="protein sequence ID" value="CBY14369.1"/>
    <property type="molecule type" value="Genomic_DNA"/>
</dbReference>